<dbReference type="Gene3D" id="3.30.360.10">
    <property type="entry name" value="Dihydrodipicolinate Reductase, domain 2"/>
    <property type="match status" value="1"/>
</dbReference>
<sequence>MEELRFGVVGCGGRGASVAHLMTQISGVHLVAVCDVDEGRAKEVGEQLGVPSFRNFEEMLAQVEMDAVYIATSVEHHFSVARRAILEGKHVLLEKMMTTSAAEAWELVRLAEMRGVCGAISYQLRFYPVFQKWRELGLEMQPLLIISSRNPGIMPQPYLRPEPWAGIVDFLTHDLDLVLWVAGKEPESVFATATRNAVTPTDAIDTLCVTLNFGDFTGLVYGSMGGWGLPSTHAIIGQKGNARIVSNGVEVNRWTFSPSGGYERVNDVIPTEIVRADTTDRMLQHFSAWVQGEREAQPLATFEDGLKVMLVHEAIWESWQSGQIVSLESVKRKLGNASI</sequence>
<dbReference type="PANTHER" id="PTHR43377:SF1">
    <property type="entry name" value="BILIVERDIN REDUCTASE A"/>
    <property type="match status" value="1"/>
</dbReference>
<proteinExistence type="predicted"/>
<gene>
    <name evidence="3" type="ORF">M2350_002735</name>
</gene>
<reference evidence="3 4" key="1">
    <citation type="submission" date="2022-08" db="EMBL/GenBank/DDBJ databases">
        <title>Bacterial and archaeal communities from various locations to study Microbial Dark Matter (Phase II).</title>
        <authorList>
            <person name="Stepanauskas R."/>
        </authorList>
    </citation>
    <scope>NUCLEOTIDE SEQUENCE [LARGE SCALE GENOMIC DNA]</scope>
    <source>
        <strain evidence="3 4">PD1</strain>
    </source>
</reference>
<dbReference type="InterPro" id="IPR036291">
    <property type="entry name" value="NAD(P)-bd_dom_sf"/>
</dbReference>
<keyword evidence="4" id="KW-1185">Reference proteome</keyword>
<dbReference type="EMBL" id="JANUCP010000005">
    <property type="protein sequence ID" value="MCS3920306.1"/>
    <property type="molecule type" value="Genomic_DNA"/>
</dbReference>
<evidence type="ECO:0000259" key="1">
    <source>
        <dbReference type="Pfam" id="PF01408"/>
    </source>
</evidence>
<dbReference type="PANTHER" id="PTHR43377">
    <property type="entry name" value="BILIVERDIN REDUCTASE A"/>
    <property type="match status" value="1"/>
</dbReference>
<evidence type="ECO:0000313" key="3">
    <source>
        <dbReference type="EMBL" id="MCS3920306.1"/>
    </source>
</evidence>
<dbReference type="Pfam" id="PF01408">
    <property type="entry name" value="GFO_IDH_MocA"/>
    <property type="match status" value="1"/>
</dbReference>
<dbReference type="SUPFAM" id="SSF55347">
    <property type="entry name" value="Glyceraldehyde-3-phosphate dehydrogenase-like, C-terminal domain"/>
    <property type="match status" value="1"/>
</dbReference>
<feature type="domain" description="Gfo/Idh/MocA-like oxidoreductase C-terminal" evidence="2">
    <location>
        <begin position="168"/>
        <end position="327"/>
    </location>
</feature>
<evidence type="ECO:0000313" key="4">
    <source>
        <dbReference type="Proteomes" id="UP001204798"/>
    </source>
</evidence>
<dbReference type="InterPro" id="IPR000683">
    <property type="entry name" value="Gfo/Idh/MocA-like_OxRdtase_N"/>
</dbReference>
<organism evidence="3 4">
    <name type="scientific">Candidatus Fervidibacter sacchari</name>
    <dbReference type="NCBI Taxonomy" id="1448929"/>
    <lineage>
        <taxon>Bacteria</taxon>
        <taxon>Candidatus Fervidibacterota</taxon>
        <taxon>Candidatus Fervidibacter</taxon>
    </lineage>
</organism>
<name>A0ABT2ESB3_9BACT</name>
<dbReference type="Gene3D" id="3.40.50.720">
    <property type="entry name" value="NAD(P)-binding Rossmann-like Domain"/>
    <property type="match status" value="1"/>
</dbReference>
<dbReference type="RefSeq" id="WP_259098969.1">
    <property type="nucleotide sequence ID" value="NZ_CP130454.1"/>
</dbReference>
<comment type="caution">
    <text evidence="3">The sequence shown here is derived from an EMBL/GenBank/DDBJ whole genome shotgun (WGS) entry which is preliminary data.</text>
</comment>
<protein>
    <submittedName>
        <fullName evidence="3">Dehydrogenase</fullName>
    </submittedName>
</protein>
<dbReference type="Pfam" id="PF02894">
    <property type="entry name" value="GFO_IDH_MocA_C"/>
    <property type="match status" value="1"/>
</dbReference>
<evidence type="ECO:0000259" key="2">
    <source>
        <dbReference type="Pfam" id="PF02894"/>
    </source>
</evidence>
<dbReference type="InterPro" id="IPR051450">
    <property type="entry name" value="Gfo/Idh/MocA_Oxidoreductases"/>
</dbReference>
<feature type="domain" description="Gfo/Idh/MocA-like oxidoreductase N-terminal" evidence="1">
    <location>
        <begin position="4"/>
        <end position="117"/>
    </location>
</feature>
<accession>A0ABT2ESB3</accession>
<dbReference type="SUPFAM" id="SSF51735">
    <property type="entry name" value="NAD(P)-binding Rossmann-fold domains"/>
    <property type="match status" value="1"/>
</dbReference>
<dbReference type="Proteomes" id="UP001204798">
    <property type="component" value="Unassembled WGS sequence"/>
</dbReference>
<dbReference type="InterPro" id="IPR004104">
    <property type="entry name" value="Gfo/Idh/MocA-like_OxRdtase_C"/>
</dbReference>